<evidence type="ECO:0000313" key="2">
    <source>
        <dbReference type="Proteomes" id="UP000543556"/>
    </source>
</evidence>
<keyword evidence="2" id="KW-1185">Reference proteome</keyword>
<protein>
    <submittedName>
        <fullName evidence="1">DUF503 domain-containing protein</fullName>
    </submittedName>
</protein>
<dbReference type="Pfam" id="PF04456">
    <property type="entry name" value="DUF503"/>
    <property type="match status" value="1"/>
</dbReference>
<dbReference type="PANTHER" id="PTHR36441">
    <property type="entry name" value="HYPOTHETICAL CYTOSOLIC PROTEIN"/>
    <property type="match status" value="1"/>
</dbReference>
<name>A0A7Y7M165_9MICC</name>
<dbReference type="EMBL" id="JAAMFM010000031">
    <property type="protein sequence ID" value="NVM96443.1"/>
    <property type="molecule type" value="Genomic_DNA"/>
</dbReference>
<evidence type="ECO:0000313" key="1">
    <source>
        <dbReference type="EMBL" id="NVM96443.1"/>
    </source>
</evidence>
<accession>A0A7Y7M165</accession>
<dbReference type="InterPro" id="IPR036746">
    <property type="entry name" value="TT1725-like_sf"/>
</dbReference>
<dbReference type="Proteomes" id="UP000543556">
    <property type="component" value="Unassembled WGS sequence"/>
</dbReference>
<organism evidence="1 2">
    <name type="scientific">Arthrobacter wenxiniae</name>
    <dbReference type="NCBI Taxonomy" id="2713570"/>
    <lineage>
        <taxon>Bacteria</taxon>
        <taxon>Bacillati</taxon>
        <taxon>Actinomycetota</taxon>
        <taxon>Actinomycetes</taxon>
        <taxon>Micrococcales</taxon>
        <taxon>Micrococcaceae</taxon>
        <taxon>Arthrobacter</taxon>
    </lineage>
</organism>
<comment type="caution">
    <text evidence="1">The sequence shown here is derived from an EMBL/GenBank/DDBJ whole genome shotgun (WGS) entry which is preliminary data.</text>
</comment>
<reference evidence="1 2" key="1">
    <citation type="submission" date="2020-02" db="EMBL/GenBank/DDBJ databases">
        <title>Genome sequence of strain AETb3-4.</title>
        <authorList>
            <person name="Gao J."/>
            <person name="Zhang X."/>
        </authorList>
    </citation>
    <scope>NUCLEOTIDE SEQUENCE [LARGE SCALE GENOMIC DNA]</scope>
    <source>
        <strain evidence="1 2">AETb3-4</strain>
    </source>
</reference>
<proteinExistence type="predicted"/>
<dbReference type="PANTHER" id="PTHR36441:SF1">
    <property type="entry name" value="DUF503 DOMAIN-CONTAINING PROTEIN"/>
    <property type="match status" value="1"/>
</dbReference>
<dbReference type="RefSeq" id="WP_176636162.1">
    <property type="nucleotide sequence ID" value="NZ_JAAMFM010000031.1"/>
</dbReference>
<dbReference type="AlphaFoldDB" id="A0A7Y7M165"/>
<gene>
    <name evidence="1" type="ORF">G6034_16320</name>
</gene>
<sequence>MRIGWIELDVLLGDVHSLKEERPGIAGIRKHFHVSVGEVGYQGRHRPAELGVGMVAADRAPVAEVLDAMENHGAARPGIGLLSAGRRTITSED</sequence>
<dbReference type="InterPro" id="IPR007546">
    <property type="entry name" value="DUF503"/>
</dbReference>
<dbReference type="Gene3D" id="3.30.70.1120">
    <property type="entry name" value="TT1725-like"/>
    <property type="match status" value="1"/>
</dbReference>
<dbReference type="SUPFAM" id="SSF103007">
    <property type="entry name" value="Hypothetical protein TT1725"/>
    <property type="match status" value="1"/>
</dbReference>